<name>A0A0L0S306_ALLM3</name>
<keyword evidence="4" id="KW-0443">Lipid metabolism</keyword>
<comment type="similarity">
    <text evidence="1 7">Belongs to the enoyl-CoA hydratase/isomerase family.</text>
</comment>
<evidence type="ECO:0000256" key="3">
    <source>
        <dbReference type="ARBA" id="ARBA00022832"/>
    </source>
</evidence>
<evidence type="ECO:0000256" key="5">
    <source>
        <dbReference type="ARBA" id="ARBA00023239"/>
    </source>
</evidence>
<dbReference type="VEuPathDB" id="FungiDB:AMAG_02684"/>
<dbReference type="OMA" id="FCDARED"/>
<evidence type="ECO:0000256" key="7">
    <source>
        <dbReference type="RuleBase" id="RU003707"/>
    </source>
</evidence>
<dbReference type="eggNOG" id="KOG1680">
    <property type="taxonomic scope" value="Eukaryota"/>
</dbReference>
<dbReference type="FunFam" id="3.90.226.10:FF:000019">
    <property type="entry name" value="Enoyl-CoA hydratase, mitochondrial"/>
    <property type="match status" value="1"/>
</dbReference>
<dbReference type="GO" id="GO:0005739">
    <property type="term" value="C:mitochondrion"/>
    <property type="evidence" value="ECO:0007669"/>
    <property type="project" value="TreeGrafter"/>
</dbReference>
<dbReference type="Gene3D" id="3.90.226.10">
    <property type="entry name" value="2-enoyl-CoA Hydratase, Chain A, domain 1"/>
    <property type="match status" value="1"/>
</dbReference>
<dbReference type="GO" id="GO:0006635">
    <property type="term" value="P:fatty acid beta-oxidation"/>
    <property type="evidence" value="ECO:0007669"/>
    <property type="project" value="TreeGrafter"/>
</dbReference>
<gene>
    <name evidence="8" type="ORF">AMAG_02684</name>
</gene>
<dbReference type="Gene3D" id="1.10.12.10">
    <property type="entry name" value="Lyase 2-enoyl-coa Hydratase, Chain A, domain 2"/>
    <property type="match status" value="1"/>
</dbReference>
<evidence type="ECO:0000256" key="4">
    <source>
        <dbReference type="ARBA" id="ARBA00023098"/>
    </source>
</evidence>
<dbReference type="InterPro" id="IPR018376">
    <property type="entry name" value="Enoyl-CoA_hyd/isom_CS"/>
</dbReference>
<dbReference type="STRING" id="578462.A0A0L0S306"/>
<dbReference type="PANTHER" id="PTHR11941">
    <property type="entry name" value="ENOYL-COA HYDRATASE-RELATED"/>
    <property type="match status" value="1"/>
</dbReference>
<keyword evidence="3" id="KW-0276">Fatty acid metabolism</keyword>
<dbReference type="PANTHER" id="PTHR11941:SF54">
    <property type="entry name" value="ENOYL-COA HYDRATASE, MITOCHONDRIAL"/>
    <property type="match status" value="1"/>
</dbReference>
<dbReference type="SUPFAM" id="SSF52096">
    <property type="entry name" value="ClpP/crotonase"/>
    <property type="match status" value="1"/>
</dbReference>
<dbReference type="FunFam" id="1.10.12.10:FF:000001">
    <property type="entry name" value="Probable enoyl-CoA hydratase, mitochondrial"/>
    <property type="match status" value="1"/>
</dbReference>
<dbReference type="InterPro" id="IPR014748">
    <property type="entry name" value="Enoyl-CoA_hydra_C"/>
</dbReference>
<evidence type="ECO:0000256" key="1">
    <source>
        <dbReference type="ARBA" id="ARBA00005254"/>
    </source>
</evidence>
<protein>
    <recommendedName>
        <fullName evidence="6">Probable enoyl-CoA hydratase, mitochondrial</fullName>
        <ecNumber evidence="2">4.2.1.17</ecNumber>
    </recommendedName>
</protein>
<sequence length="299" mass="31860">MTHAAVRAARPATARASVLSAIRRGNATTASASPSSALTTRSWEYIKVSLSETGKVGIVQLNRPKALNALCSGLFHELNDAIRTLDNDPAVGAVVLTGLPKAFAAGADIKEMANTHFVDNYKSNFLGHWTEITQARKPVIAAVQGFALGGGCELAMMCDLIYAGDNAKFGQPEIKLGTIPGAGGSQRLVKAVGKSKAMELVLSGNMWSAEEAERAGLVARVFPADTVVAEAVKLGEQIASYSQVATQMCKEAVNKSFELSLAEGLHFERRLFQATFATKDQKEGMKAFAEKRAAQWTNE</sequence>
<dbReference type="OrthoDB" id="2018133at2759"/>
<reference evidence="9" key="2">
    <citation type="submission" date="2009-11" db="EMBL/GenBank/DDBJ databases">
        <title>The Genome Sequence of Allomyces macrogynus strain ATCC 38327.</title>
        <authorList>
            <consortium name="The Broad Institute Genome Sequencing Platform"/>
            <person name="Russ C."/>
            <person name="Cuomo C."/>
            <person name="Shea T."/>
            <person name="Young S.K."/>
            <person name="Zeng Q."/>
            <person name="Koehrsen M."/>
            <person name="Haas B."/>
            <person name="Borodovsky M."/>
            <person name="Guigo R."/>
            <person name="Alvarado L."/>
            <person name="Berlin A."/>
            <person name="Borenstein D."/>
            <person name="Chen Z."/>
            <person name="Engels R."/>
            <person name="Freedman E."/>
            <person name="Gellesch M."/>
            <person name="Goldberg J."/>
            <person name="Griggs A."/>
            <person name="Gujja S."/>
            <person name="Heiman D."/>
            <person name="Hepburn T."/>
            <person name="Howarth C."/>
            <person name="Jen D."/>
            <person name="Larson L."/>
            <person name="Lewis B."/>
            <person name="Mehta T."/>
            <person name="Park D."/>
            <person name="Pearson M."/>
            <person name="Roberts A."/>
            <person name="Saif S."/>
            <person name="Shenoy N."/>
            <person name="Sisk P."/>
            <person name="Stolte C."/>
            <person name="Sykes S."/>
            <person name="Walk T."/>
            <person name="White J."/>
            <person name="Yandava C."/>
            <person name="Burger G."/>
            <person name="Gray M.W."/>
            <person name="Holland P.W.H."/>
            <person name="King N."/>
            <person name="Lang F.B.F."/>
            <person name="Roger A.J."/>
            <person name="Ruiz-Trillo I."/>
            <person name="Lander E."/>
            <person name="Nusbaum C."/>
        </authorList>
    </citation>
    <scope>NUCLEOTIDE SEQUENCE [LARGE SCALE GENOMIC DNA]</scope>
    <source>
        <strain evidence="9">ATCC 38327</strain>
    </source>
</reference>
<dbReference type="InterPro" id="IPR029045">
    <property type="entry name" value="ClpP/crotonase-like_dom_sf"/>
</dbReference>
<reference evidence="8 9" key="1">
    <citation type="submission" date="2009-11" db="EMBL/GenBank/DDBJ databases">
        <title>Annotation of Allomyces macrogynus ATCC 38327.</title>
        <authorList>
            <consortium name="The Broad Institute Genome Sequencing Platform"/>
            <person name="Russ C."/>
            <person name="Cuomo C."/>
            <person name="Burger G."/>
            <person name="Gray M.W."/>
            <person name="Holland P.W.H."/>
            <person name="King N."/>
            <person name="Lang F.B.F."/>
            <person name="Roger A.J."/>
            <person name="Ruiz-Trillo I."/>
            <person name="Young S.K."/>
            <person name="Zeng Q."/>
            <person name="Gargeya S."/>
            <person name="Fitzgerald M."/>
            <person name="Haas B."/>
            <person name="Abouelleil A."/>
            <person name="Alvarado L."/>
            <person name="Arachchi H.M."/>
            <person name="Berlin A."/>
            <person name="Chapman S.B."/>
            <person name="Gearin G."/>
            <person name="Goldberg J."/>
            <person name="Griggs A."/>
            <person name="Gujja S."/>
            <person name="Hansen M."/>
            <person name="Heiman D."/>
            <person name="Howarth C."/>
            <person name="Larimer J."/>
            <person name="Lui A."/>
            <person name="MacDonald P.J.P."/>
            <person name="McCowen C."/>
            <person name="Montmayeur A."/>
            <person name="Murphy C."/>
            <person name="Neiman D."/>
            <person name="Pearson M."/>
            <person name="Priest M."/>
            <person name="Roberts A."/>
            <person name="Saif S."/>
            <person name="Shea T."/>
            <person name="Sisk P."/>
            <person name="Stolte C."/>
            <person name="Sykes S."/>
            <person name="Wortman J."/>
            <person name="Nusbaum C."/>
            <person name="Birren B."/>
        </authorList>
    </citation>
    <scope>NUCLEOTIDE SEQUENCE [LARGE SCALE GENOMIC DNA]</scope>
    <source>
        <strain evidence="8 9">ATCC 38327</strain>
    </source>
</reference>
<evidence type="ECO:0000256" key="6">
    <source>
        <dbReference type="ARBA" id="ARBA00073937"/>
    </source>
</evidence>
<evidence type="ECO:0000256" key="2">
    <source>
        <dbReference type="ARBA" id="ARBA00012076"/>
    </source>
</evidence>
<dbReference type="PROSITE" id="PS00166">
    <property type="entry name" value="ENOYL_COA_HYDRATASE"/>
    <property type="match status" value="1"/>
</dbReference>
<keyword evidence="9" id="KW-1185">Reference proteome</keyword>
<evidence type="ECO:0000313" key="8">
    <source>
        <dbReference type="EMBL" id="KNE56913.1"/>
    </source>
</evidence>
<organism evidence="8 9">
    <name type="scientific">Allomyces macrogynus (strain ATCC 38327)</name>
    <name type="common">Allomyces javanicus var. macrogynus</name>
    <dbReference type="NCBI Taxonomy" id="578462"/>
    <lineage>
        <taxon>Eukaryota</taxon>
        <taxon>Fungi</taxon>
        <taxon>Fungi incertae sedis</taxon>
        <taxon>Blastocladiomycota</taxon>
        <taxon>Blastocladiomycetes</taxon>
        <taxon>Blastocladiales</taxon>
        <taxon>Blastocladiaceae</taxon>
        <taxon>Allomyces</taxon>
    </lineage>
</organism>
<dbReference type="GO" id="GO:0004300">
    <property type="term" value="F:enoyl-CoA hydratase activity"/>
    <property type="evidence" value="ECO:0007669"/>
    <property type="project" value="UniProtKB-EC"/>
</dbReference>
<dbReference type="EC" id="4.2.1.17" evidence="2"/>
<dbReference type="CDD" id="cd06558">
    <property type="entry name" value="crotonase-like"/>
    <property type="match status" value="1"/>
</dbReference>
<dbReference type="Proteomes" id="UP000054350">
    <property type="component" value="Unassembled WGS sequence"/>
</dbReference>
<dbReference type="AlphaFoldDB" id="A0A0L0S306"/>
<accession>A0A0L0S306</accession>
<keyword evidence="5" id="KW-0456">Lyase</keyword>
<proteinExistence type="inferred from homology"/>
<dbReference type="EMBL" id="GG745331">
    <property type="protein sequence ID" value="KNE56913.1"/>
    <property type="molecule type" value="Genomic_DNA"/>
</dbReference>
<evidence type="ECO:0000313" key="9">
    <source>
        <dbReference type="Proteomes" id="UP000054350"/>
    </source>
</evidence>
<dbReference type="InterPro" id="IPR001753">
    <property type="entry name" value="Enoyl-CoA_hydra/iso"/>
</dbReference>
<dbReference type="Pfam" id="PF00378">
    <property type="entry name" value="ECH_1"/>
    <property type="match status" value="1"/>
</dbReference>